<dbReference type="PROSITE" id="PS00086">
    <property type="entry name" value="CYTOCHROME_P450"/>
    <property type="match status" value="1"/>
</dbReference>
<dbReference type="InterPro" id="IPR017972">
    <property type="entry name" value="Cyt_P450_CS"/>
</dbReference>
<sequence>MEKLSRERLSLWSRQSSIELKDMISAMIFDLTTKKLIGYDASSESEDLRSNFASFIAGLISFPVNVPGTAFHKCLQGRKNAMKVLKRILAERMKSPTKECKDFFDCIVEELNREKPVLTVAVALDLIFVLLFASFETTSLALTLAVKLLTDHPKVLEKLKGICTLQEEHDGIIMSRENPDSGITWKEYKSMSFTFQVINETVRLANIVPGIFRKTLKDVQINGYTIPAGWGIMVCPPAVHLNPEIYKDPLTFNPWRWKDKPELSGGTKHFMVFGGGMRFCVGSDFSKLQMAVFLHCLVTKYSLLSLWIFDDEMLALAALFEFSLIGKFTGRRPPIDLIQKIFFQLKLIANPPAPNAANVGSLVEVSGQKIVDNLERAHADDDVLAQMCDDVNDTKHLGALACSGDVGDGGNDLLNSHRGEIASLILAVETPVGVISKSCNEILNVRNKGLWDVNMVANEVSSPSVDSLATSVEALSPSIEGPVGFEPLVYVPIAIISSNALKAHLGVRPRENTMKQIDWLDGLPSSHCEIGEEEVNEQDTSFHDLYDLNVVVFVGVVPLVIVGFVSWCVVDSWCRHSGLMGGWFFLLVFVYVFLSFACASMVAMDFWSCGC</sequence>
<evidence type="ECO:0000313" key="6">
    <source>
        <dbReference type="EMBL" id="KAL0913129.1"/>
    </source>
</evidence>
<keyword evidence="2 3" id="KW-0408">Iron</keyword>
<evidence type="ECO:0008006" key="8">
    <source>
        <dbReference type="Google" id="ProtNLM"/>
    </source>
</evidence>
<dbReference type="PANTHER" id="PTHR24286:SF11">
    <property type="entry name" value="CYTOCHROME P450, FAMILY 87, SUBFAMILY A, POLYPEPTIDE 2"/>
    <property type="match status" value="1"/>
</dbReference>
<dbReference type="InterPro" id="IPR002403">
    <property type="entry name" value="Cyt_P450_E_grp-IV"/>
</dbReference>
<proteinExistence type="inferred from homology"/>
<feature type="transmembrane region" description="Helical" evidence="5">
    <location>
        <begin position="550"/>
        <end position="570"/>
    </location>
</feature>
<evidence type="ECO:0000313" key="7">
    <source>
        <dbReference type="Proteomes" id="UP001552299"/>
    </source>
</evidence>
<comment type="caution">
    <text evidence="6">The sequence shown here is derived from an EMBL/GenBank/DDBJ whole genome shotgun (WGS) entry which is preliminary data.</text>
</comment>
<dbReference type="Gene3D" id="1.10.630.10">
    <property type="entry name" value="Cytochrome P450"/>
    <property type="match status" value="1"/>
</dbReference>
<keyword evidence="5" id="KW-1133">Transmembrane helix</keyword>
<evidence type="ECO:0000256" key="3">
    <source>
        <dbReference type="PIRSR" id="PIRSR602403-1"/>
    </source>
</evidence>
<name>A0ABD0UK15_DENTH</name>
<reference evidence="6 7" key="1">
    <citation type="journal article" date="2024" name="Plant Biotechnol. J.">
        <title>Dendrobium thyrsiflorum genome and its molecular insights into genes involved in important horticultural traits.</title>
        <authorList>
            <person name="Chen B."/>
            <person name="Wang J.Y."/>
            <person name="Zheng P.J."/>
            <person name="Li K.L."/>
            <person name="Liang Y.M."/>
            <person name="Chen X.F."/>
            <person name="Zhang C."/>
            <person name="Zhao X."/>
            <person name="He X."/>
            <person name="Zhang G.Q."/>
            <person name="Liu Z.J."/>
            <person name="Xu Q."/>
        </authorList>
    </citation>
    <scope>NUCLEOTIDE SEQUENCE [LARGE SCALE GENOMIC DNA]</scope>
    <source>
        <strain evidence="6">GZMU011</strain>
    </source>
</reference>
<dbReference type="SUPFAM" id="SSF48264">
    <property type="entry name" value="Cytochrome P450"/>
    <property type="match status" value="1"/>
</dbReference>
<keyword evidence="7" id="KW-1185">Reference proteome</keyword>
<gene>
    <name evidence="6" type="ORF">M5K25_016563</name>
</gene>
<dbReference type="GO" id="GO:0004497">
    <property type="term" value="F:monooxygenase activity"/>
    <property type="evidence" value="ECO:0007669"/>
    <property type="project" value="UniProtKB-KW"/>
</dbReference>
<dbReference type="InterPro" id="IPR036396">
    <property type="entry name" value="Cyt_P450_sf"/>
</dbReference>
<dbReference type="Proteomes" id="UP001552299">
    <property type="component" value="Unassembled WGS sequence"/>
</dbReference>
<evidence type="ECO:0000256" key="2">
    <source>
        <dbReference type="ARBA" id="ARBA00023004"/>
    </source>
</evidence>
<keyword evidence="3 4" id="KW-0349">Heme</keyword>
<feature type="binding site" description="axial binding residue" evidence="3">
    <location>
        <position position="280"/>
    </location>
    <ligand>
        <name>heme</name>
        <dbReference type="ChEBI" id="CHEBI:30413"/>
    </ligand>
    <ligandPart>
        <name>Fe</name>
        <dbReference type="ChEBI" id="CHEBI:18248"/>
    </ligandPart>
</feature>
<evidence type="ECO:0000256" key="4">
    <source>
        <dbReference type="RuleBase" id="RU000461"/>
    </source>
</evidence>
<dbReference type="PRINTS" id="PR00465">
    <property type="entry name" value="EP450IV"/>
</dbReference>
<dbReference type="Pfam" id="PF00067">
    <property type="entry name" value="p450"/>
    <property type="match status" value="1"/>
</dbReference>
<dbReference type="InterPro" id="IPR001128">
    <property type="entry name" value="Cyt_P450"/>
</dbReference>
<accession>A0ABD0UK15</accession>
<comment type="cofactor">
    <cofactor evidence="3">
        <name>heme</name>
        <dbReference type="ChEBI" id="CHEBI:30413"/>
    </cofactor>
</comment>
<dbReference type="GO" id="GO:0046872">
    <property type="term" value="F:metal ion binding"/>
    <property type="evidence" value="ECO:0007669"/>
    <property type="project" value="UniProtKB-KW"/>
</dbReference>
<comment type="similarity">
    <text evidence="4">Belongs to the cytochrome P450 family.</text>
</comment>
<dbReference type="AlphaFoldDB" id="A0ABD0UK15"/>
<dbReference type="PANTHER" id="PTHR24286">
    <property type="entry name" value="CYTOCHROME P450 26"/>
    <property type="match status" value="1"/>
</dbReference>
<keyword evidence="5" id="KW-0472">Membrane</keyword>
<feature type="transmembrane region" description="Helical" evidence="5">
    <location>
        <begin position="582"/>
        <end position="604"/>
    </location>
</feature>
<evidence type="ECO:0000256" key="1">
    <source>
        <dbReference type="ARBA" id="ARBA00022723"/>
    </source>
</evidence>
<keyword evidence="4" id="KW-0560">Oxidoreductase</keyword>
<evidence type="ECO:0000256" key="5">
    <source>
        <dbReference type="SAM" id="Phobius"/>
    </source>
</evidence>
<organism evidence="6 7">
    <name type="scientific">Dendrobium thyrsiflorum</name>
    <name type="common">Pinecone-like raceme dendrobium</name>
    <name type="synonym">Orchid</name>
    <dbReference type="NCBI Taxonomy" id="117978"/>
    <lineage>
        <taxon>Eukaryota</taxon>
        <taxon>Viridiplantae</taxon>
        <taxon>Streptophyta</taxon>
        <taxon>Embryophyta</taxon>
        <taxon>Tracheophyta</taxon>
        <taxon>Spermatophyta</taxon>
        <taxon>Magnoliopsida</taxon>
        <taxon>Liliopsida</taxon>
        <taxon>Asparagales</taxon>
        <taxon>Orchidaceae</taxon>
        <taxon>Epidendroideae</taxon>
        <taxon>Malaxideae</taxon>
        <taxon>Dendrobiinae</taxon>
        <taxon>Dendrobium</taxon>
    </lineage>
</organism>
<keyword evidence="1 3" id="KW-0479">Metal-binding</keyword>
<dbReference type="EMBL" id="JANQDX010000013">
    <property type="protein sequence ID" value="KAL0913129.1"/>
    <property type="molecule type" value="Genomic_DNA"/>
</dbReference>
<keyword evidence="5" id="KW-0812">Transmembrane</keyword>
<protein>
    <recommendedName>
        <fullName evidence="8">Cytochrome P450</fullName>
    </recommendedName>
</protein>
<keyword evidence="4" id="KW-0503">Monooxygenase</keyword>
<dbReference type="PRINTS" id="PR00385">
    <property type="entry name" value="P450"/>
</dbReference>